<gene>
    <name evidence="1" type="ORF">PGIGA_G00246000</name>
</gene>
<dbReference type="Proteomes" id="UP000829447">
    <property type="component" value="Linkage Group LG8"/>
</dbReference>
<feature type="non-terminal residue" evidence="1">
    <location>
        <position position="1"/>
    </location>
</feature>
<keyword evidence="2" id="KW-1185">Reference proteome</keyword>
<organism evidence="1 2">
    <name type="scientific">Pangasianodon gigas</name>
    <name type="common">Mekong giant catfish</name>
    <name type="synonym">Pangasius gigas</name>
    <dbReference type="NCBI Taxonomy" id="30993"/>
    <lineage>
        <taxon>Eukaryota</taxon>
        <taxon>Metazoa</taxon>
        <taxon>Chordata</taxon>
        <taxon>Craniata</taxon>
        <taxon>Vertebrata</taxon>
        <taxon>Euteleostomi</taxon>
        <taxon>Actinopterygii</taxon>
        <taxon>Neopterygii</taxon>
        <taxon>Teleostei</taxon>
        <taxon>Ostariophysi</taxon>
        <taxon>Siluriformes</taxon>
        <taxon>Pangasiidae</taxon>
        <taxon>Pangasianodon</taxon>
    </lineage>
</organism>
<comment type="caution">
    <text evidence="1">The sequence shown here is derived from an EMBL/GenBank/DDBJ whole genome shotgun (WGS) entry which is preliminary data.</text>
</comment>
<name>A0ACC5WQB9_PANGG</name>
<evidence type="ECO:0000313" key="2">
    <source>
        <dbReference type="Proteomes" id="UP000829447"/>
    </source>
</evidence>
<proteinExistence type="predicted"/>
<dbReference type="EMBL" id="CM040461">
    <property type="protein sequence ID" value="MCI4380959.1"/>
    <property type="molecule type" value="Genomic_DNA"/>
</dbReference>
<protein>
    <submittedName>
        <fullName evidence="1">Uncharacterized protein</fullName>
    </submittedName>
</protein>
<evidence type="ECO:0000313" key="1">
    <source>
        <dbReference type="EMBL" id="MCI4380959.1"/>
    </source>
</evidence>
<reference evidence="1 2" key="1">
    <citation type="journal article" date="2022" name="bioRxiv">
        <title>An ancient truncated duplication of the anti-Mullerian hormone receptor type 2 gene is a potential conserved master sex determinant in the Pangasiidae catfish family.</title>
        <authorList>
            <person name="Wen M."/>
            <person name="Pan Q."/>
            <person name="Jouanno E."/>
            <person name="Montfort J."/>
            <person name="Zahm M."/>
            <person name="Cabau C."/>
            <person name="Klopp C."/>
            <person name="Iampietro C."/>
            <person name="Roques C."/>
            <person name="Bouchez O."/>
            <person name="Castinel A."/>
            <person name="Donnadieu C."/>
            <person name="Parrinello H."/>
            <person name="Poncet C."/>
            <person name="Belmonte E."/>
            <person name="Gautier V."/>
            <person name="Avarre J.-C."/>
            <person name="Dugue R."/>
            <person name="Gustiano R."/>
            <person name="Ha T.T.T."/>
            <person name="Campet M."/>
            <person name="Sriphairoj K."/>
            <person name="Ribolli J."/>
            <person name="de Almeida F.L."/>
            <person name="Desvignes T."/>
            <person name="Postlethwait J.H."/>
            <person name="Bucao C.F."/>
            <person name="Robinson-Rechavi M."/>
            <person name="Bobe J."/>
            <person name="Herpin A."/>
            <person name="Guiguen Y."/>
        </authorList>
    </citation>
    <scope>NUCLEOTIDE SEQUENCE [LARGE SCALE GENOMIC DNA]</scope>
    <source>
        <strain evidence="1">YG-Dec2019</strain>
    </source>
</reference>
<accession>A0ACC5WQB9</accession>
<sequence length="97" mass="10556">TSVSKLASGVQSPRVASPVWFYASAEGTGCLSPVRLPSPRPCPSLHWSELSYGCVCLMVLLYAHIQRKIEEGNEPDRGSQPGSSWANFAEGVSCWWT</sequence>